<evidence type="ECO:0000259" key="5">
    <source>
        <dbReference type="PROSITE" id="PS50931"/>
    </source>
</evidence>
<dbReference type="InterPro" id="IPR005119">
    <property type="entry name" value="LysR_subst-bd"/>
</dbReference>
<name>A0A291HNZ7_9GAMM</name>
<evidence type="ECO:0000256" key="3">
    <source>
        <dbReference type="ARBA" id="ARBA00023125"/>
    </source>
</evidence>
<dbReference type="SUPFAM" id="SSF46785">
    <property type="entry name" value="Winged helix' DNA-binding domain"/>
    <property type="match status" value="1"/>
</dbReference>
<evidence type="ECO:0000313" key="6">
    <source>
        <dbReference type="EMBL" id="ATG73887.1"/>
    </source>
</evidence>
<dbReference type="Proteomes" id="UP000217763">
    <property type="component" value="Chromosome"/>
</dbReference>
<keyword evidence="3" id="KW-0238">DNA-binding</keyword>
<evidence type="ECO:0000256" key="1">
    <source>
        <dbReference type="ARBA" id="ARBA00009437"/>
    </source>
</evidence>
<dbReference type="GO" id="GO:0006351">
    <property type="term" value="P:DNA-templated transcription"/>
    <property type="evidence" value="ECO:0007669"/>
    <property type="project" value="TreeGrafter"/>
</dbReference>
<dbReference type="PRINTS" id="PR00039">
    <property type="entry name" value="HTHLYSR"/>
</dbReference>
<dbReference type="KEGG" id="zdf:AN401_08475"/>
<dbReference type="Pfam" id="PF03466">
    <property type="entry name" value="LysR_substrate"/>
    <property type="match status" value="1"/>
</dbReference>
<protein>
    <recommendedName>
        <fullName evidence="5">HTH lysR-type domain-containing protein</fullName>
    </recommendedName>
</protein>
<keyword evidence="7" id="KW-1185">Reference proteome</keyword>
<proteinExistence type="inferred from homology"/>
<evidence type="ECO:0000256" key="4">
    <source>
        <dbReference type="ARBA" id="ARBA00023163"/>
    </source>
</evidence>
<dbReference type="InterPro" id="IPR000847">
    <property type="entry name" value="LysR_HTH_N"/>
</dbReference>
<keyword evidence="4" id="KW-0804">Transcription</keyword>
<dbReference type="PROSITE" id="PS50931">
    <property type="entry name" value="HTH_LYSR"/>
    <property type="match status" value="1"/>
</dbReference>
<keyword evidence="2" id="KW-0805">Transcription regulation</keyword>
<dbReference type="PANTHER" id="PTHR30537:SF79">
    <property type="entry name" value="TRANSCRIPTIONAL REGULATOR-RELATED"/>
    <property type="match status" value="1"/>
</dbReference>
<dbReference type="Gene3D" id="1.10.10.10">
    <property type="entry name" value="Winged helix-like DNA-binding domain superfamily/Winged helix DNA-binding domain"/>
    <property type="match status" value="1"/>
</dbReference>
<dbReference type="SUPFAM" id="SSF53850">
    <property type="entry name" value="Periplasmic binding protein-like II"/>
    <property type="match status" value="1"/>
</dbReference>
<dbReference type="RefSeq" id="WP_096779099.1">
    <property type="nucleotide sequence ID" value="NZ_CP012621.1"/>
</dbReference>
<dbReference type="Gene3D" id="3.40.190.10">
    <property type="entry name" value="Periplasmic binding protein-like II"/>
    <property type="match status" value="2"/>
</dbReference>
<evidence type="ECO:0000313" key="7">
    <source>
        <dbReference type="Proteomes" id="UP000217763"/>
    </source>
</evidence>
<dbReference type="InterPro" id="IPR036390">
    <property type="entry name" value="WH_DNA-bd_sf"/>
</dbReference>
<comment type="similarity">
    <text evidence="1">Belongs to the LysR transcriptional regulatory family.</text>
</comment>
<organism evidence="6 7">
    <name type="scientific">Zobellella denitrificans</name>
    <dbReference type="NCBI Taxonomy" id="347534"/>
    <lineage>
        <taxon>Bacteria</taxon>
        <taxon>Pseudomonadati</taxon>
        <taxon>Pseudomonadota</taxon>
        <taxon>Gammaproteobacteria</taxon>
        <taxon>Aeromonadales</taxon>
        <taxon>Aeromonadaceae</taxon>
        <taxon>Zobellella</taxon>
    </lineage>
</organism>
<dbReference type="EMBL" id="CP012621">
    <property type="protein sequence ID" value="ATG73887.1"/>
    <property type="molecule type" value="Genomic_DNA"/>
</dbReference>
<dbReference type="CDD" id="cd08432">
    <property type="entry name" value="PBP2_GcdR_TrpI_HvrB_AmpR_like"/>
    <property type="match status" value="1"/>
</dbReference>
<feature type="domain" description="HTH lysR-type" evidence="5">
    <location>
        <begin position="5"/>
        <end position="62"/>
    </location>
</feature>
<evidence type="ECO:0000256" key="2">
    <source>
        <dbReference type="ARBA" id="ARBA00023015"/>
    </source>
</evidence>
<dbReference type="Pfam" id="PF00126">
    <property type="entry name" value="HTH_1"/>
    <property type="match status" value="1"/>
</dbReference>
<dbReference type="GO" id="GO:0003700">
    <property type="term" value="F:DNA-binding transcription factor activity"/>
    <property type="evidence" value="ECO:0007669"/>
    <property type="project" value="InterPro"/>
</dbReference>
<dbReference type="AlphaFoldDB" id="A0A291HNZ7"/>
<gene>
    <name evidence="6" type="ORF">AN401_08475</name>
</gene>
<dbReference type="FunFam" id="1.10.10.10:FF:000038">
    <property type="entry name" value="Glycine cleavage system transcriptional activator"/>
    <property type="match status" value="1"/>
</dbReference>
<dbReference type="PANTHER" id="PTHR30537">
    <property type="entry name" value="HTH-TYPE TRANSCRIPTIONAL REGULATOR"/>
    <property type="match status" value="1"/>
</dbReference>
<dbReference type="GO" id="GO:0043565">
    <property type="term" value="F:sequence-specific DNA binding"/>
    <property type="evidence" value="ECO:0007669"/>
    <property type="project" value="TreeGrafter"/>
</dbReference>
<sequence>MPVSPPLNTLRAFEAAARLNSFSAAAGELHLTAAAISHRIKELEQALGVPLFIRQARGVRLTEAGRRYQARIADAFGIIASATTELSQPPLAGPLVLSLPHGFCRHWLLPRLAGLLARHPGLRLTLQAEDRLADLRTGQADLAIRFGAGDYPGLHSELLLDDAVTVLAAARLLDSRPRRRPGDWLADTPLLDDIGVRATEPWSGWRPWLREAGVEAAGTIGVTDAGLALDACRQRLGLCLGRWSLAQPLLQAGELRPLLPWRGTDFAYYLLSRPGEEDNPRIRALRLWLREQAALFAREPRPSP</sequence>
<dbReference type="InterPro" id="IPR058163">
    <property type="entry name" value="LysR-type_TF_proteobact-type"/>
</dbReference>
<dbReference type="InterPro" id="IPR036388">
    <property type="entry name" value="WH-like_DNA-bd_sf"/>
</dbReference>
<reference evidence="7" key="1">
    <citation type="submission" date="2015-09" db="EMBL/GenBank/DDBJ databases">
        <authorList>
            <person name="Shao Z."/>
            <person name="Wang L."/>
        </authorList>
    </citation>
    <scope>NUCLEOTIDE SEQUENCE [LARGE SCALE GENOMIC DNA]</scope>
    <source>
        <strain evidence="7">F13-1</strain>
    </source>
</reference>
<accession>A0A291HNZ7</accession>